<comment type="caution">
    <text evidence="1">The sequence shown here is derived from an EMBL/GenBank/DDBJ whole genome shotgun (WGS) entry which is preliminary data.</text>
</comment>
<reference evidence="1" key="2">
    <citation type="submission" date="2020-09" db="EMBL/GenBank/DDBJ databases">
        <authorList>
            <person name="Sun Q."/>
            <person name="Zhou Y."/>
        </authorList>
    </citation>
    <scope>NUCLEOTIDE SEQUENCE</scope>
    <source>
        <strain evidence="1">CGMCC 1.15360</strain>
    </source>
</reference>
<dbReference type="AlphaFoldDB" id="A0A917DSG4"/>
<dbReference type="Proteomes" id="UP000612349">
    <property type="component" value="Unassembled WGS sequence"/>
</dbReference>
<reference evidence="1" key="1">
    <citation type="journal article" date="2014" name="Int. J. Syst. Evol. Microbiol.">
        <title>Complete genome sequence of Corynebacterium casei LMG S-19264T (=DSM 44701T), isolated from a smear-ripened cheese.</title>
        <authorList>
            <consortium name="US DOE Joint Genome Institute (JGI-PGF)"/>
            <person name="Walter F."/>
            <person name="Albersmeier A."/>
            <person name="Kalinowski J."/>
            <person name="Ruckert C."/>
        </authorList>
    </citation>
    <scope>NUCLEOTIDE SEQUENCE</scope>
    <source>
        <strain evidence="1">CGMCC 1.15360</strain>
    </source>
</reference>
<dbReference type="EMBL" id="BMIP01000002">
    <property type="protein sequence ID" value="GGD65784.1"/>
    <property type="molecule type" value="Genomic_DNA"/>
</dbReference>
<protein>
    <recommendedName>
        <fullName evidence="3">Glycosyltransferase family 1 protein</fullName>
    </recommendedName>
</protein>
<evidence type="ECO:0000313" key="1">
    <source>
        <dbReference type="EMBL" id="GGD65784.1"/>
    </source>
</evidence>
<gene>
    <name evidence="1" type="ORF">GCM10010990_14080</name>
</gene>
<sequence>MTTRSDRLRIVVLGYVVRGPVGGMAWHHLNYVRGLADMGHDVLFMEDSDDYPLCYDPSTFTTGCDPRYGIDFARRAFDLIGLADDWCYFDAHADRWMGPAAHRAIAFCRDADLVLNISAMNPLRDWTGEIPVRAYVDTDPLFTQARHCSEPEALERARQHNRFFTFGELIPQGRSMAPDDGITWHPTRQPVALSAWDMRRGQPDGAMTTVMQWDSYRTRRIGWREFGMKSASFAGYEDLPSRVDAAMALALGGDTAPHDALAALGWRIDDPMEVTRTVESYRDYIGASKGEWSVAKHGYVAGRTGWFSERSACFLASGRPVVVEDTGCSQFLDADGGLIFFSTPDEAVEAIREIESDYTRHCSAAREVAETHFAAHGVLSDMIEHCAVADSEKAVA</sequence>
<evidence type="ECO:0000313" key="2">
    <source>
        <dbReference type="Proteomes" id="UP000612349"/>
    </source>
</evidence>
<dbReference type="RefSeq" id="WP_216635515.1">
    <property type="nucleotide sequence ID" value="NZ_BMIP01000002.1"/>
</dbReference>
<keyword evidence="2" id="KW-1185">Reference proteome</keyword>
<evidence type="ECO:0008006" key="3">
    <source>
        <dbReference type="Google" id="ProtNLM"/>
    </source>
</evidence>
<name>A0A917DSG4_9SPHN</name>
<accession>A0A917DSG4</accession>
<proteinExistence type="predicted"/>
<organism evidence="1 2">
    <name type="scientific">Croceicoccus mobilis</name>
    <dbReference type="NCBI Taxonomy" id="1703339"/>
    <lineage>
        <taxon>Bacteria</taxon>
        <taxon>Pseudomonadati</taxon>
        <taxon>Pseudomonadota</taxon>
        <taxon>Alphaproteobacteria</taxon>
        <taxon>Sphingomonadales</taxon>
        <taxon>Erythrobacteraceae</taxon>
        <taxon>Croceicoccus</taxon>
    </lineage>
</organism>